<feature type="compositionally biased region" description="Polar residues" evidence="1">
    <location>
        <begin position="679"/>
        <end position="693"/>
    </location>
</feature>
<feature type="compositionally biased region" description="Polar residues" evidence="1">
    <location>
        <begin position="272"/>
        <end position="301"/>
    </location>
</feature>
<feature type="region of interest" description="Disordered" evidence="1">
    <location>
        <begin position="85"/>
        <end position="105"/>
    </location>
</feature>
<feature type="non-terminal residue" evidence="2">
    <location>
        <position position="1"/>
    </location>
</feature>
<gene>
    <name evidence="2" type="ORF">OCBIM_22001122mg</name>
</gene>
<organism evidence="2">
    <name type="scientific">Octopus bimaculoides</name>
    <name type="common">California two-spotted octopus</name>
    <dbReference type="NCBI Taxonomy" id="37653"/>
    <lineage>
        <taxon>Eukaryota</taxon>
        <taxon>Metazoa</taxon>
        <taxon>Spiralia</taxon>
        <taxon>Lophotrochozoa</taxon>
        <taxon>Mollusca</taxon>
        <taxon>Cephalopoda</taxon>
        <taxon>Coleoidea</taxon>
        <taxon>Octopodiformes</taxon>
        <taxon>Octopoda</taxon>
        <taxon>Incirrata</taxon>
        <taxon>Octopodidae</taxon>
        <taxon>Octopus</taxon>
    </lineage>
</organism>
<evidence type="ECO:0000313" key="2">
    <source>
        <dbReference type="EMBL" id="KOF71393.1"/>
    </source>
</evidence>
<feature type="non-terminal residue" evidence="2">
    <location>
        <position position="735"/>
    </location>
</feature>
<feature type="compositionally biased region" description="Low complexity" evidence="1">
    <location>
        <begin position="217"/>
        <end position="271"/>
    </location>
</feature>
<reference evidence="2" key="1">
    <citation type="submission" date="2015-07" db="EMBL/GenBank/DDBJ databases">
        <title>MeaNS - Measles Nucleotide Surveillance Program.</title>
        <authorList>
            <person name="Tran T."/>
            <person name="Druce J."/>
        </authorList>
    </citation>
    <scope>NUCLEOTIDE SEQUENCE</scope>
    <source>
        <strain evidence="2">UCB-OBI-ISO-001</strain>
        <tissue evidence="2">Gonad</tissue>
    </source>
</reference>
<name>A0A0L8G3D4_OCTBM</name>
<dbReference type="AlphaFoldDB" id="A0A0L8G3D4"/>
<dbReference type="STRING" id="37653.A0A0L8G3D4"/>
<accession>A0A0L8G3D4</accession>
<feature type="region of interest" description="Disordered" evidence="1">
    <location>
        <begin position="638"/>
        <end position="735"/>
    </location>
</feature>
<feature type="compositionally biased region" description="Low complexity" evidence="1">
    <location>
        <begin position="643"/>
        <end position="674"/>
    </location>
</feature>
<proteinExistence type="predicted"/>
<dbReference type="EMBL" id="KQ424186">
    <property type="protein sequence ID" value="KOF71393.1"/>
    <property type="molecule type" value="Genomic_DNA"/>
</dbReference>
<protein>
    <submittedName>
        <fullName evidence="2">Uncharacterized protein</fullName>
    </submittedName>
</protein>
<dbReference type="OrthoDB" id="10678940at2759"/>
<feature type="compositionally biased region" description="Low complexity" evidence="1">
    <location>
        <begin position="323"/>
        <end position="345"/>
    </location>
</feature>
<feature type="compositionally biased region" description="Polar residues" evidence="1">
    <location>
        <begin position="193"/>
        <end position="203"/>
    </location>
</feature>
<sequence length="735" mass="79930">IFIPKLYAENNQDNLEDSKMYLYMNITGMASLKSERVPEEQRQQKRFYSKRLISKLRNDRNLEVISSTRNKFWNNAIVSLSHEKSSLERKESMGNREIPSKKDRSEKIDIFRTRKLLTGESFDNPSDRKKNFSSEPPGDYITNYLSASDASKAKIIDNAESIFQEDTNNDLFNISYMEDGSGMFGSKSDGDTLISQSPNMVTHSTDEPTILSSVNPVTSSATHRVSSSNSSASSTPSSSASSPSSTSPSPTTSAAVASPSPVSLSSSSSLSTNEELISNVSSLPGDQLSGTSQGATTSSIHNKLPNMTAGRIRDQITDSHNISTSTTSSPKATTNTTTTTTTATAPRRRETKESLATPNDLILNSVTPTTSNYFNTTSTNVNMSQHLSSKPETSTESIESKLKQTLPQSSSSTSHVMPKESTTRKILGSTSSAIFTKHIEMSSTKNNSIFVEPASISPSEVTPSTDNTKPFRKDITNTAEDKTVQKTSFAPTKQTVLRSTDTTSVYSPKQRSSLWRGDTPRVTNVIESTTRTDNVQTTESSPTEETIFIPVNTLASKTEKNNEHSQQINSVATSTIATSPISSLFLTKVSNPVQVDTTTSRPTTTIPRGFRTRHNHTLTTTSNHITATTSSYTPITSSHTLAKSSHTPTTSSHTPTKSHSITNVTATNHTTVNTPDPTPTASSSYTSENIPTHKSTEKHSRKPTTYSHTPTTTHRHTIKTVATQSDIAIPTTQPD</sequence>
<feature type="compositionally biased region" description="Polar residues" evidence="1">
    <location>
        <begin position="724"/>
        <end position="735"/>
    </location>
</feature>
<evidence type="ECO:0000256" key="1">
    <source>
        <dbReference type="SAM" id="MobiDB-lite"/>
    </source>
</evidence>
<feature type="region of interest" description="Disordered" evidence="1">
    <location>
        <begin position="187"/>
        <end position="354"/>
    </location>
</feature>
<feature type="compositionally biased region" description="Polar residues" evidence="1">
    <location>
        <begin position="383"/>
        <end position="415"/>
    </location>
</feature>
<feature type="region of interest" description="Disordered" evidence="1">
    <location>
        <begin position="383"/>
        <end position="427"/>
    </location>
</feature>